<evidence type="ECO:0000313" key="1">
    <source>
        <dbReference type="EMBL" id="CAK7939686.1"/>
    </source>
</evidence>
<protein>
    <submittedName>
        <fullName evidence="1">Uncharacterized protein</fullName>
    </submittedName>
</protein>
<sequence>MWLHLCPCDGVLSAVIFQLTWFVLANPRAVKTSAFSLAKSTLSTRPVWVHRLELRALRIVMDLATILSDQLKLQHLVNDLFRPFDALQVDQVVALQVEPTITLDVNHRISANRNSLADDFAISTCHGTTTAIAGAIAGAKELAYGEVSVLKKKHKKKRQKKDEEDEKGEEREVTVELKEEDAVLVAKMMGDASTCLSTDDGNGAFSVELKRETISETARILLVADLVNEVESILAARNALSRIRV</sequence>
<dbReference type="Proteomes" id="UP001162060">
    <property type="component" value="Unassembled WGS sequence"/>
</dbReference>
<organism evidence="1 2">
    <name type="scientific">Peronospora matthiolae</name>
    <dbReference type="NCBI Taxonomy" id="2874970"/>
    <lineage>
        <taxon>Eukaryota</taxon>
        <taxon>Sar</taxon>
        <taxon>Stramenopiles</taxon>
        <taxon>Oomycota</taxon>
        <taxon>Peronosporomycetes</taxon>
        <taxon>Peronosporales</taxon>
        <taxon>Peronosporaceae</taxon>
        <taxon>Peronospora</taxon>
    </lineage>
</organism>
<proteinExistence type="predicted"/>
<comment type="caution">
    <text evidence="1">The sequence shown here is derived from an EMBL/GenBank/DDBJ whole genome shotgun (WGS) entry which is preliminary data.</text>
</comment>
<dbReference type="EMBL" id="CAKLBY020000248">
    <property type="protein sequence ID" value="CAK7939686.1"/>
    <property type="molecule type" value="Genomic_DNA"/>
</dbReference>
<name>A0AAV1UZ59_9STRA</name>
<reference evidence="1" key="1">
    <citation type="submission" date="2024-01" db="EMBL/GenBank/DDBJ databases">
        <authorList>
            <person name="Webb A."/>
        </authorList>
    </citation>
    <scope>NUCLEOTIDE SEQUENCE</scope>
    <source>
        <strain evidence="1">Pm1</strain>
    </source>
</reference>
<dbReference type="AlphaFoldDB" id="A0AAV1UZ59"/>
<gene>
    <name evidence="1" type="ORF">PM001_LOCUS24836</name>
</gene>
<accession>A0AAV1UZ59</accession>
<evidence type="ECO:0000313" key="2">
    <source>
        <dbReference type="Proteomes" id="UP001162060"/>
    </source>
</evidence>